<keyword evidence="7" id="KW-0067">ATP-binding</keyword>
<gene>
    <name evidence="12" type="primary">cas3u</name>
    <name evidence="12" type="ORF">KIH74_34765</name>
</gene>
<name>A0ABS5TTP6_9ACTN</name>
<dbReference type="PROSITE" id="PS51192">
    <property type="entry name" value="HELICASE_ATP_BIND_1"/>
    <property type="match status" value="1"/>
</dbReference>
<feature type="domain" description="Helicase ATP-binding" evidence="10">
    <location>
        <begin position="47"/>
        <end position="253"/>
    </location>
</feature>
<evidence type="ECO:0000256" key="3">
    <source>
        <dbReference type="ARBA" id="ARBA00022723"/>
    </source>
</evidence>
<dbReference type="InterPro" id="IPR014001">
    <property type="entry name" value="Helicase_ATP-bd"/>
</dbReference>
<evidence type="ECO:0000256" key="6">
    <source>
        <dbReference type="ARBA" id="ARBA00022806"/>
    </source>
</evidence>
<evidence type="ECO:0000313" key="12">
    <source>
        <dbReference type="EMBL" id="MBT0774160.1"/>
    </source>
</evidence>
<dbReference type="RefSeq" id="WP_214160699.1">
    <property type="nucleotide sequence ID" value="NZ_JAHBAY010000024.1"/>
</dbReference>
<keyword evidence="3" id="KW-0479">Metal-binding</keyword>
<keyword evidence="5" id="KW-0378">Hydrolase</keyword>
<evidence type="ECO:0000256" key="2">
    <source>
        <dbReference type="ARBA" id="ARBA00009046"/>
    </source>
</evidence>
<organism evidence="12 13">
    <name type="scientific">Kineosporia corallincola</name>
    <dbReference type="NCBI Taxonomy" id="2835133"/>
    <lineage>
        <taxon>Bacteria</taxon>
        <taxon>Bacillati</taxon>
        <taxon>Actinomycetota</taxon>
        <taxon>Actinomycetes</taxon>
        <taxon>Kineosporiales</taxon>
        <taxon>Kineosporiaceae</taxon>
        <taxon>Kineosporia</taxon>
    </lineage>
</organism>
<keyword evidence="13" id="KW-1185">Reference proteome</keyword>
<dbReference type="Gene3D" id="1.10.3210.30">
    <property type="match status" value="1"/>
</dbReference>
<sequence>MTDVIADSGDLPVVMHDHPLNAKDFALFYQAVHGHQPFPWQSDLVTWVLAELSWPQLVDVPTGLGKTSLLDVAVFVAAATADTAGPERVGRRRCLFVVDRRVVVDEAYEHALKISDALQDPTSSSETRSPEQVSALEAVAANLQGLRGHRQTPRGRLLPVTRMRGGTMWSSSWSDRPDDLAVVIGTVDQVGSRLLFRGYGVGDRRKPLDAAMVGNDALLLVDEAHLARALLSTTQAAQHRDSTSTGLPKLDIVQMTATAAPEKIPIGESVFAFDEQAHLRQPEPNRRLTASKNLMLHLADKKTVIKALATAAEHLAAPVRDADASAVGPVVLVVCNTIDTARAVHQLLEKNLQKSRTEDTTDLALLIGRSRPADRVGLDARIRSRFGIGAERTQHPAILVATQTVEVGVNLDVDALVSESASWDALVQRLGRLNRLGQLTDRLPGVAEATAVIVHDGQPDGPVYGAARDATWHFLTQLTGVSSNLAAGFAASGSTLHVSPLECRALNRQAPATAFMAAPEVPVLTTPILDRWVRTGPIPLDDPPIDPYLHGFSGGSPTVSLLWREGLGSPSDPTDLVDEWIEDDALSHALLAACPPLAGEQVEVPLHTARRWMLGQRATPVSDLDDAPDPEAPLKQETQPFEVLAWREPSAADGERRGPEARWTWVSGDQIRPGDQLVVPVERGGLDSYGWCPPSREPVADAHSLAAIDVGRLSLVVDQVLPARLGFDTDSSREVEAVIADIGRAFRRDEDNVDLRSTGTDEQTSSLRLLTQRLIDALTRGLTAPTPDTATLRDLGAPGWCLPQRRADLSELLSQARTSACVRDVMPVTGGAMPSRSIPVLQWRPPKSSRSASLAEELGTGGPTGAALTDRSDEDSSSSSIGTGNQVTLEQHHTNVRSRSREIATNLGLEASLIDLLADAAGWHDLGKAEHRFQVMLHGGDELEALASSTVLAKSGMDPNDRHAWRLARNRSRLPRGARHEAWSAALVLEQVNRHPYDGDQELLIHLVASHHGHARPLLPLILDTDPAPISTSLNDDTVSISSQQTVDLDHPARFDRLNQRYGRWGLALLESIIRCADMTVSAEGS</sequence>
<evidence type="ECO:0000256" key="4">
    <source>
        <dbReference type="ARBA" id="ARBA00022741"/>
    </source>
</evidence>
<dbReference type="Pfam" id="PF22590">
    <property type="entry name" value="Cas3-like_C_2"/>
    <property type="match status" value="1"/>
</dbReference>
<dbReference type="InterPro" id="IPR027417">
    <property type="entry name" value="P-loop_NTPase"/>
</dbReference>
<keyword evidence="6" id="KW-0347">Helicase</keyword>
<evidence type="ECO:0000313" key="13">
    <source>
        <dbReference type="Proteomes" id="UP001197247"/>
    </source>
</evidence>
<evidence type="ECO:0000256" key="9">
    <source>
        <dbReference type="SAM" id="MobiDB-lite"/>
    </source>
</evidence>
<dbReference type="InterPro" id="IPR013444">
    <property type="entry name" value="Helicase_Cas3_CRISPR-ass_Anaes"/>
</dbReference>
<dbReference type="InterPro" id="IPR054712">
    <property type="entry name" value="Cas3-like_dom"/>
</dbReference>
<evidence type="ECO:0000259" key="11">
    <source>
        <dbReference type="PROSITE" id="PS51643"/>
    </source>
</evidence>
<dbReference type="Pfam" id="PF18019">
    <property type="entry name" value="Cas3_HD"/>
    <property type="match status" value="1"/>
</dbReference>
<keyword evidence="4" id="KW-0547">Nucleotide-binding</keyword>
<dbReference type="SUPFAM" id="SSF52540">
    <property type="entry name" value="P-loop containing nucleoside triphosphate hydrolases"/>
    <property type="match status" value="1"/>
</dbReference>
<comment type="similarity">
    <text evidence="1">In the N-terminal section; belongs to the CRISPR-associated nuclease Cas3-HD family.</text>
</comment>
<evidence type="ECO:0000256" key="7">
    <source>
        <dbReference type="ARBA" id="ARBA00022840"/>
    </source>
</evidence>
<keyword evidence="8" id="KW-0051">Antiviral defense</keyword>
<dbReference type="EMBL" id="JAHBAY010000024">
    <property type="protein sequence ID" value="MBT0774160.1"/>
    <property type="molecule type" value="Genomic_DNA"/>
</dbReference>
<dbReference type="InterPro" id="IPR006483">
    <property type="entry name" value="CRISPR-assoc_Cas3_HD"/>
</dbReference>
<dbReference type="NCBIfam" id="TIGR02621">
    <property type="entry name" value="cas3_GSU0051"/>
    <property type="match status" value="1"/>
</dbReference>
<comment type="caution">
    <text evidence="12">The sequence shown here is derived from an EMBL/GenBank/DDBJ whole genome shotgun (WGS) entry which is preliminary data.</text>
</comment>
<dbReference type="Gene3D" id="3.40.50.300">
    <property type="entry name" value="P-loop containing nucleotide triphosphate hydrolases"/>
    <property type="match status" value="2"/>
</dbReference>
<accession>A0ABS5TTP6</accession>
<dbReference type="PROSITE" id="PS51643">
    <property type="entry name" value="HD_CAS3"/>
    <property type="match status" value="1"/>
</dbReference>
<protein>
    <submittedName>
        <fullName evidence="12">Type I-U CRISPR-associated helicase/endonuclease Cas3</fullName>
    </submittedName>
</protein>
<evidence type="ECO:0000256" key="5">
    <source>
        <dbReference type="ARBA" id="ARBA00022801"/>
    </source>
</evidence>
<comment type="similarity">
    <text evidence="2">In the central section; belongs to the CRISPR-associated helicase Cas3 family.</text>
</comment>
<proteinExistence type="inferred from homology"/>
<feature type="domain" description="HD Cas3-type" evidence="11">
    <location>
        <begin position="882"/>
        <end position="1080"/>
    </location>
</feature>
<evidence type="ECO:0000259" key="10">
    <source>
        <dbReference type="PROSITE" id="PS51192"/>
    </source>
</evidence>
<dbReference type="Proteomes" id="UP001197247">
    <property type="component" value="Unassembled WGS sequence"/>
</dbReference>
<dbReference type="InterPro" id="IPR006935">
    <property type="entry name" value="Helicase/UvrB_N"/>
</dbReference>
<evidence type="ECO:0000256" key="8">
    <source>
        <dbReference type="ARBA" id="ARBA00023118"/>
    </source>
</evidence>
<dbReference type="Pfam" id="PF04851">
    <property type="entry name" value="ResIII"/>
    <property type="match status" value="1"/>
</dbReference>
<feature type="region of interest" description="Disordered" evidence="9">
    <location>
        <begin position="833"/>
        <end position="898"/>
    </location>
</feature>
<reference evidence="12 13" key="1">
    <citation type="submission" date="2021-05" db="EMBL/GenBank/DDBJ databases">
        <title>Kineosporia and Streptomyces sp. nov. two new marine actinobacteria isolated from Coral.</title>
        <authorList>
            <person name="Buangrab K."/>
            <person name="Sutthacheep M."/>
            <person name="Yeemin T."/>
            <person name="Harunari E."/>
            <person name="Igarashi Y."/>
            <person name="Kanchanasin P."/>
            <person name="Tanasupawat S."/>
            <person name="Phongsopitanun W."/>
        </authorList>
    </citation>
    <scope>NUCLEOTIDE SEQUENCE [LARGE SCALE GENOMIC DNA]</scope>
    <source>
        <strain evidence="12 13">J2-2</strain>
    </source>
</reference>
<dbReference type="InterPro" id="IPR038257">
    <property type="entry name" value="CRISPR-assoc_Cas3_HD_sf"/>
</dbReference>
<evidence type="ECO:0000256" key="1">
    <source>
        <dbReference type="ARBA" id="ARBA00006847"/>
    </source>
</evidence>